<reference evidence="7 8" key="1">
    <citation type="submission" date="2018-04" db="EMBL/GenBank/DDBJ databases">
        <title>Genomic Encyclopedia of Archaeal and Bacterial Type Strains, Phase II (KMG-II): from individual species to whole genera.</title>
        <authorList>
            <person name="Goeker M."/>
        </authorList>
    </citation>
    <scope>NUCLEOTIDE SEQUENCE [LARGE SCALE GENOMIC DNA]</scope>
    <source>
        <strain evidence="7 8">DSM 23382</strain>
    </source>
</reference>
<keyword evidence="4 5" id="KW-0472">Membrane</keyword>
<keyword evidence="7" id="KW-0813">Transport</keyword>
<dbReference type="InterPro" id="IPR005821">
    <property type="entry name" value="Ion_trans_dom"/>
</dbReference>
<feature type="transmembrane region" description="Helical" evidence="5">
    <location>
        <begin position="84"/>
        <end position="105"/>
    </location>
</feature>
<evidence type="ECO:0000256" key="5">
    <source>
        <dbReference type="SAM" id="Phobius"/>
    </source>
</evidence>
<feature type="domain" description="Ion transport" evidence="6">
    <location>
        <begin position="18"/>
        <end position="232"/>
    </location>
</feature>
<organism evidence="7 8">
    <name type="scientific">Breoghania corrubedonensis</name>
    <dbReference type="NCBI Taxonomy" id="665038"/>
    <lineage>
        <taxon>Bacteria</taxon>
        <taxon>Pseudomonadati</taxon>
        <taxon>Pseudomonadota</taxon>
        <taxon>Alphaproteobacteria</taxon>
        <taxon>Hyphomicrobiales</taxon>
        <taxon>Stappiaceae</taxon>
        <taxon>Breoghania</taxon>
    </lineage>
</organism>
<comment type="subcellular location">
    <subcellularLocation>
        <location evidence="1">Membrane</location>
        <topology evidence="1">Multi-pass membrane protein</topology>
    </subcellularLocation>
</comment>
<evidence type="ECO:0000259" key="6">
    <source>
        <dbReference type="Pfam" id="PF00520"/>
    </source>
</evidence>
<keyword evidence="2 5" id="KW-0812">Transmembrane</keyword>
<sequence length="273" mass="30156">MGTGVNMRDRLREIVQSRPWEWTIISIIVLNAVTLGLETSPTITGAIGGLLSAVDHAVIAIFVVEIALRIFVFRLSFFRRPWSLFDFFVVAVALVPATGALSVLRALRVLRVLRLVSAVPSLQRVIGGLIAALPGLGSIVLLMSLVFYIFSVMATNLYGETFPEWFGSLGASAYTLFQIMTLESWSMGIVRPVMEAHPLAWIFFLPFILATAFTVLNLFIGIIVSAMQEEHDQIAEADRQAIHSETGIVLEEVRALRRELAELRRSVEAEAQG</sequence>
<feature type="transmembrane region" description="Helical" evidence="5">
    <location>
        <begin position="43"/>
        <end position="72"/>
    </location>
</feature>
<keyword evidence="3 5" id="KW-1133">Transmembrane helix</keyword>
<evidence type="ECO:0000256" key="4">
    <source>
        <dbReference type="ARBA" id="ARBA00023136"/>
    </source>
</evidence>
<evidence type="ECO:0000256" key="2">
    <source>
        <dbReference type="ARBA" id="ARBA00022692"/>
    </source>
</evidence>
<dbReference type="InterPro" id="IPR043203">
    <property type="entry name" value="VGCC_Ca_Na"/>
</dbReference>
<evidence type="ECO:0000313" key="8">
    <source>
        <dbReference type="Proteomes" id="UP000244081"/>
    </source>
</evidence>
<feature type="transmembrane region" description="Helical" evidence="5">
    <location>
        <begin position="20"/>
        <end position="37"/>
    </location>
</feature>
<dbReference type="PANTHER" id="PTHR10037">
    <property type="entry name" value="VOLTAGE-GATED CATION CHANNEL CALCIUM AND SODIUM"/>
    <property type="match status" value="1"/>
</dbReference>
<gene>
    <name evidence="7" type="ORF">C8N35_101173</name>
</gene>
<name>A0A2T5VEG5_9HYPH</name>
<dbReference type="Proteomes" id="UP000244081">
    <property type="component" value="Unassembled WGS sequence"/>
</dbReference>
<comment type="caution">
    <text evidence="7">The sequence shown here is derived from an EMBL/GenBank/DDBJ whole genome shotgun (WGS) entry which is preliminary data.</text>
</comment>
<feature type="transmembrane region" description="Helical" evidence="5">
    <location>
        <begin position="200"/>
        <end position="224"/>
    </location>
</feature>
<evidence type="ECO:0000256" key="1">
    <source>
        <dbReference type="ARBA" id="ARBA00004141"/>
    </source>
</evidence>
<keyword evidence="7" id="KW-0406">Ion transport</keyword>
<feature type="transmembrane region" description="Helical" evidence="5">
    <location>
        <begin position="162"/>
        <end position="180"/>
    </location>
</feature>
<dbReference type="InterPro" id="IPR027359">
    <property type="entry name" value="Volt_channel_dom_sf"/>
</dbReference>
<dbReference type="GO" id="GO:0005248">
    <property type="term" value="F:voltage-gated sodium channel activity"/>
    <property type="evidence" value="ECO:0007669"/>
    <property type="project" value="TreeGrafter"/>
</dbReference>
<evidence type="ECO:0000313" key="7">
    <source>
        <dbReference type="EMBL" id="PTW62137.1"/>
    </source>
</evidence>
<dbReference type="PANTHER" id="PTHR10037:SF62">
    <property type="entry name" value="SODIUM CHANNEL PROTEIN 60E"/>
    <property type="match status" value="1"/>
</dbReference>
<dbReference type="AlphaFoldDB" id="A0A2T5VEG5"/>
<evidence type="ECO:0000256" key="3">
    <source>
        <dbReference type="ARBA" id="ARBA00022989"/>
    </source>
</evidence>
<keyword evidence="8" id="KW-1185">Reference proteome</keyword>
<dbReference type="GO" id="GO:0001518">
    <property type="term" value="C:voltage-gated sodium channel complex"/>
    <property type="evidence" value="ECO:0007669"/>
    <property type="project" value="TreeGrafter"/>
</dbReference>
<keyword evidence="7" id="KW-0407">Ion channel</keyword>
<dbReference type="SUPFAM" id="SSF81324">
    <property type="entry name" value="Voltage-gated potassium channels"/>
    <property type="match status" value="1"/>
</dbReference>
<dbReference type="Gene3D" id="1.20.120.350">
    <property type="entry name" value="Voltage-gated potassium channels. Chain C"/>
    <property type="match status" value="1"/>
</dbReference>
<dbReference type="EMBL" id="QAYG01000001">
    <property type="protein sequence ID" value="PTW62137.1"/>
    <property type="molecule type" value="Genomic_DNA"/>
</dbReference>
<feature type="transmembrane region" description="Helical" evidence="5">
    <location>
        <begin position="125"/>
        <end position="150"/>
    </location>
</feature>
<dbReference type="Pfam" id="PF00520">
    <property type="entry name" value="Ion_trans"/>
    <property type="match status" value="1"/>
</dbReference>
<dbReference type="Gene3D" id="1.10.287.70">
    <property type="match status" value="1"/>
</dbReference>
<proteinExistence type="predicted"/>
<protein>
    <submittedName>
        <fullName evidence="7">Voltage-gated sodium channel</fullName>
    </submittedName>
</protein>
<accession>A0A2T5VEG5</accession>